<dbReference type="InterPro" id="IPR015500">
    <property type="entry name" value="Peptidase_S8_subtilisin-rel"/>
</dbReference>
<dbReference type="PRINTS" id="PR00723">
    <property type="entry name" value="SUBTILISIN"/>
</dbReference>
<dbReference type="RefSeq" id="WP_380054153.1">
    <property type="nucleotide sequence ID" value="NZ_JBHSWB010000001.1"/>
</dbReference>
<keyword evidence="2 5" id="KW-0645">Protease</keyword>
<sequence length="407" mass="41578">MARPTTVARVSVLPGDTPETLARALGGTVLSWPEADCAEACVALIGLEAPPVRGLQALGGRTVQQEANRDVFGGGGAVTAVMNGSMSMWAGGSMSMWAGGSMSMWAGGSYAMLPQNTALWQKIGLEQAQGMARNLGSGVTVAVIDSGIDLAHPAFAGALTPPSTWKDFYGGDARPQEEGVAGQGAYGHGTNVAGIVLQVAPRAKILPLRVLGPDGSGDVVMVAQAIDYAVAQGARVINLSLGSDQNSPTVQDAVRRATEAGVLVVSSAGNNDMDRLTSPASLAETKGTLGNHLLSVGSVDLRDLKSSFSNYSTNLELVAPGEAVSAPAPDGRVAAWSGTSMAAPMVTGGLALALGEPLKVSLSDLSRKMADSAFNVYANGANSAYKDRLGTKGRLDLPAFLTSVLRN</sequence>
<dbReference type="Gene3D" id="3.40.50.200">
    <property type="entry name" value="Peptidase S8/S53 domain"/>
    <property type="match status" value="1"/>
</dbReference>
<name>A0ABW1ZGX7_9DEIO</name>
<evidence type="ECO:0000256" key="5">
    <source>
        <dbReference type="PROSITE-ProRule" id="PRU01240"/>
    </source>
</evidence>
<dbReference type="PANTHER" id="PTHR43399:SF4">
    <property type="entry name" value="CELL WALL-ASSOCIATED PROTEASE"/>
    <property type="match status" value="1"/>
</dbReference>
<keyword evidence="9" id="KW-1185">Reference proteome</keyword>
<evidence type="ECO:0000256" key="1">
    <source>
        <dbReference type="ARBA" id="ARBA00011073"/>
    </source>
</evidence>
<evidence type="ECO:0000259" key="7">
    <source>
        <dbReference type="Pfam" id="PF00082"/>
    </source>
</evidence>
<accession>A0ABW1ZGX7</accession>
<dbReference type="EMBL" id="JBHSWB010000001">
    <property type="protein sequence ID" value="MFC6659532.1"/>
    <property type="molecule type" value="Genomic_DNA"/>
</dbReference>
<dbReference type="InterPro" id="IPR036852">
    <property type="entry name" value="Peptidase_S8/S53_dom_sf"/>
</dbReference>
<dbReference type="Proteomes" id="UP001596317">
    <property type="component" value="Unassembled WGS sequence"/>
</dbReference>
<comment type="similarity">
    <text evidence="1 5 6">Belongs to the peptidase S8 family.</text>
</comment>
<dbReference type="InterPro" id="IPR023828">
    <property type="entry name" value="Peptidase_S8_Ser-AS"/>
</dbReference>
<feature type="active site" description="Charge relay system" evidence="5">
    <location>
        <position position="145"/>
    </location>
</feature>
<gene>
    <name evidence="8" type="ORF">ACFP90_03465</name>
</gene>
<protein>
    <submittedName>
        <fullName evidence="8">S8 family serine peptidase</fullName>
    </submittedName>
</protein>
<keyword evidence="3 5" id="KW-0378">Hydrolase</keyword>
<evidence type="ECO:0000256" key="4">
    <source>
        <dbReference type="ARBA" id="ARBA00022825"/>
    </source>
</evidence>
<dbReference type="InterPro" id="IPR023827">
    <property type="entry name" value="Peptidase_S8_Asp-AS"/>
</dbReference>
<proteinExistence type="inferred from homology"/>
<dbReference type="InterPro" id="IPR000209">
    <property type="entry name" value="Peptidase_S8/S53_dom"/>
</dbReference>
<dbReference type="Pfam" id="PF00082">
    <property type="entry name" value="Peptidase_S8"/>
    <property type="match status" value="1"/>
</dbReference>
<evidence type="ECO:0000313" key="8">
    <source>
        <dbReference type="EMBL" id="MFC6659532.1"/>
    </source>
</evidence>
<keyword evidence="4 5" id="KW-0720">Serine protease</keyword>
<dbReference type="PANTHER" id="PTHR43399">
    <property type="entry name" value="SUBTILISIN-RELATED"/>
    <property type="match status" value="1"/>
</dbReference>
<feature type="domain" description="Peptidase S8/S53" evidence="7">
    <location>
        <begin position="136"/>
        <end position="373"/>
    </location>
</feature>
<dbReference type="PROSITE" id="PS00138">
    <property type="entry name" value="SUBTILASE_SER"/>
    <property type="match status" value="1"/>
</dbReference>
<dbReference type="PROSITE" id="PS51892">
    <property type="entry name" value="SUBTILASE"/>
    <property type="match status" value="1"/>
</dbReference>
<dbReference type="PROSITE" id="PS00136">
    <property type="entry name" value="SUBTILASE_ASP"/>
    <property type="match status" value="1"/>
</dbReference>
<evidence type="ECO:0000313" key="9">
    <source>
        <dbReference type="Proteomes" id="UP001596317"/>
    </source>
</evidence>
<dbReference type="InterPro" id="IPR051048">
    <property type="entry name" value="Peptidase_S8/S53_subtilisin"/>
</dbReference>
<feature type="active site" description="Charge relay system" evidence="5">
    <location>
        <position position="188"/>
    </location>
</feature>
<dbReference type="SUPFAM" id="SSF52743">
    <property type="entry name" value="Subtilisin-like"/>
    <property type="match status" value="1"/>
</dbReference>
<organism evidence="8 9">
    <name type="scientific">Deinococcus multiflagellatus</name>
    <dbReference type="NCBI Taxonomy" id="1656887"/>
    <lineage>
        <taxon>Bacteria</taxon>
        <taxon>Thermotogati</taxon>
        <taxon>Deinococcota</taxon>
        <taxon>Deinococci</taxon>
        <taxon>Deinococcales</taxon>
        <taxon>Deinococcaceae</taxon>
        <taxon>Deinococcus</taxon>
    </lineage>
</organism>
<reference evidence="9" key="1">
    <citation type="journal article" date="2019" name="Int. J. Syst. Evol. Microbiol.">
        <title>The Global Catalogue of Microorganisms (GCM) 10K type strain sequencing project: providing services to taxonomists for standard genome sequencing and annotation.</title>
        <authorList>
            <consortium name="The Broad Institute Genomics Platform"/>
            <consortium name="The Broad Institute Genome Sequencing Center for Infectious Disease"/>
            <person name="Wu L."/>
            <person name="Ma J."/>
        </authorList>
    </citation>
    <scope>NUCLEOTIDE SEQUENCE [LARGE SCALE GENOMIC DNA]</scope>
    <source>
        <strain evidence="9">CCUG 63830</strain>
    </source>
</reference>
<feature type="active site" description="Charge relay system" evidence="5">
    <location>
        <position position="340"/>
    </location>
</feature>
<evidence type="ECO:0000256" key="2">
    <source>
        <dbReference type="ARBA" id="ARBA00022670"/>
    </source>
</evidence>
<comment type="caution">
    <text evidence="8">The sequence shown here is derived from an EMBL/GenBank/DDBJ whole genome shotgun (WGS) entry which is preliminary data.</text>
</comment>
<evidence type="ECO:0000256" key="6">
    <source>
        <dbReference type="RuleBase" id="RU003355"/>
    </source>
</evidence>
<evidence type="ECO:0000256" key="3">
    <source>
        <dbReference type="ARBA" id="ARBA00022801"/>
    </source>
</evidence>